<evidence type="ECO:0000256" key="1">
    <source>
        <dbReference type="SAM" id="Phobius"/>
    </source>
</evidence>
<proteinExistence type="predicted"/>
<accession>A0A812WDE8</accession>
<name>A0A812WDE8_9DINO</name>
<dbReference type="EMBL" id="CAJNJA010033253">
    <property type="protein sequence ID" value="CAE7676805.1"/>
    <property type="molecule type" value="Genomic_DNA"/>
</dbReference>
<gene>
    <name evidence="2" type="ORF">SNEC2469_LOCUS19427</name>
</gene>
<keyword evidence="1" id="KW-0812">Transmembrane</keyword>
<comment type="caution">
    <text evidence="2">The sequence shown here is derived from an EMBL/GenBank/DDBJ whole genome shotgun (WGS) entry which is preliminary data.</text>
</comment>
<keyword evidence="1" id="KW-1133">Transmembrane helix</keyword>
<organism evidence="2 3">
    <name type="scientific">Symbiodinium necroappetens</name>
    <dbReference type="NCBI Taxonomy" id="1628268"/>
    <lineage>
        <taxon>Eukaryota</taxon>
        <taxon>Sar</taxon>
        <taxon>Alveolata</taxon>
        <taxon>Dinophyceae</taxon>
        <taxon>Suessiales</taxon>
        <taxon>Symbiodiniaceae</taxon>
        <taxon>Symbiodinium</taxon>
    </lineage>
</organism>
<evidence type="ECO:0000313" key="2">
    <source>
        <dbReference type="EMBL" id="CAE7676805.1"/>
    </source>
</evidence>
<feature type="transmembrane region" description="Helical" evidence="1">
    <location>
        <begin position="254"/>
        <end position="274"/>
    </location>
</feature>
<keyword evidence="1" id="KW-0472">Membrane</keyword>
<dbReference type="Proteomes" id="UP000601435">
    <property type="component" value="Unassembled WGS sequence"/>
</dbReference>
<sequence>MNIAKFLEHWQLSENPFRAEEARHDGVLSRLGVGASAHPDFEKILGEVSRPSTSIVFGEKGSGKTAIRLHIAERVAEHNEANPGARVLFVPYDDLNPMLDGLHEHLASRGKAKKSDRATTAPDRDALKSLEKIELVDHMDAILAIATDQLVTGLLTKPAGGDKASPQAVGPDAAQRLRNAERSVRDDALLLHAVYGRVESAPGRFIDLRRKIGGSRNWAGAKWSLFAYLGWILPAGVIALWASLKEGLLTRDAWLILFAIAFAIWGAFLFKRFVVDPFFMKRLGGQIGAHVRVNPRPAESYAACLSMLPPAARERIALPINRSDEPRYLMLEKLVRVLRASGISGVLVVMDRIDEPTLVNGDANRMRAVIWPMLNNKFLQQSSIGFKLLLPLELRYELLRETSAFFQEARLDKQSLVERLAWTGTMLYDLCTERLNACRQAGTSPMSLLDLFDESVTRQDLIDALDQMQQPRDAFKLVYHCIQEHCSAVPEDASMWKIPRHVLDTTRKQQAERVQAFYRGLRPA</sequence>
<dbReference type="AlphaFoldDB" id="A0A812WDE8"/>
<feature type="transmembrane region" description="Helical" evidence="1">
    <location>
        <begin position="225"/>
        <end position="242"/>
    </location>
</feature>
<protein>
    <submittedName>
        <fullName evidence="2">Uncharacterized protein</fullName>
    </submittedName>
</protein>
<keyword evidence="3" id="KW-1185">Reference proteome</keyword>
<evidence type="ECO:0000313" key="3">
    <source>
        <dbReference type="Proteomes" id="UP000601435"/>
    </source>
</evidence>
<dbReference type="OrthoDB" id="10591679at2759"/>
<dbReference type="Gene3D" id="3.40.50.300">
    <property type="entry name" value="P-loop containing nucleotide triphosphate hydrolases"/>
    <property type="match status" value="1"/>
</dbReference>
<reference evidence="2" key="1">
    <citation type="submission" date="2021-02" db="EMBL/GenBank/DDBJ databases">
        <authorList>
            <person name="Dougan E. K."/>
            <person name="Rhodes N."/>
            <person name="Thang M."/>
            <person name="Chan C."/>
        </authorList>
    </citation>
    <scope>NUCLEOTIDE SEQUENCE</scope>
</reference>
<dbReference type="InterPro" id="IPR027417">
    <property type="entry name" value="P-loop_NTPase"/>
</dbReference>